<keyword evidence="4" id="KW-1185">Reference proteome</keyword>
<dbReference type="Proteomes" id="UP000283387">
    <property type="component" value="Unassembled WGS sequence"/>
</dbReference>
<dbReference type="EMBL" id="RAPN01000002">
    <property type="protein sequence ID" value="RKD88312.1"/>
    <property type="molecule type" value="Genomic_DNA"/>
</dbReference>
<dbReference type="CDD" id="cd02233">
    <property type="entry name" value="cupin_HNL-like"/>
    <property type="match status" value="1"/>
</dbReference>
<dbReference type="GO" id="GO:0051213">
    <property type="term" value="F:dioxygenase activity"/>
    <property type="evidence" value="ECO:0007669"/>
    <property type="project" value="UniProtKB-KW"/>
</dbReference>
<feature type="signal peptide" evidence="1">
    <location>
        <begin position="1"/>
        <end position="27"/>
    </location>
</feature>
<name>A0A419VYM2_9BACT</name>
<dbReference type="AlphaFoldDB" id="A0A419VYM2"/>
<proteinExistence type="predicted"/>
<comment type="caution">
    <text evidence="3">The sequence shown here is derived from an EMBL/GenBank/DDBJ whole genome shotgun (WGS) entry which is preliminary data.</text>
</comment>
<feature type="chain" id="PRO_5019226720" evidence="1">
    <location>
        <begin position="28"/>
        <end position="163"/>
    </location>
</feature>
<dbReference type="SUPFAM" id="SSF51182">
    <property type="entry name" value="RmlC-like cupins"/>
    <property type="match status" value="1"/>
</dbReference>
<gene>
    <name evidence="3" type="ORF">BC643_3457</name>
</gene>
<evidence type="ECO:0000313" key="4">
    <source>
        <dbReference type="Proteomes" id="UP000283387"/>
    </source>
</evidence>
<dbReference type="OrthoDB" id="9802489at2"/>
<dbReference type="PANTHER" id="PTHR43698">
    <property type="entry name" value="RIBD C-TERMINAL DOMAIN CONTAINING PROTEIN"/>
    <property type="match status" value="1"/>
</dbReference>
<dbReference type="PROSITE" id="PS51257">
    <property type="entry name" value="PROKAR_LIPOPROTEIN"/>
    <property type="match status" value="1"/>
</dbReference>
<dbReference type="Gene3D" id="2.60.120.10">
    <property type="entry name" value="Jelly Rolls"/>
    <property type="match status" value="1"/>
</dbReference>
<dbReference type="InterPro" id="IPR011051">
    <property type="entry name" value="RmlC_Cupin_sf"/>
</dbReference>
<feature type="domain" description="Cupin type-2" evidence="2">
    <location>
        <begin position="71"/>
        <end position="135"/>
    </location>
</feature>
<dbReference type="RefSeq" id="WP_120274482.1">
    <property type="nucleotide sequence ID" value="NZ_RAPN01000002.1"/>
</dbReference>
<organism evidence="3 4">
    <name type="scientific">Mangrovibacterium diazotrophicum</name>
    <dbReference type="NCBI Taxonomy" id="1261403"/>
    <lineage>
        <taxon>Bacteria</taxon>
        <taxon>Pseudomonadati</taxon>
        <taxon>Bacteroidota</taxon>
        <taxon>Bacteroidia</taxon>
        <taxon>Marinilabiliales</taxon>
        <taxon>Prolixibacteraceae</taxon>
        <taxon>Mangrovibacterium</taxon>
    </lineage>
</organism>
<dbReference type="InterPro" id="IPR013096">
    <property type="entry name" value="Cupin_2"/>
</dbReference>
<accession>A0A419VYM2</accession>
<dbReference type="InterPro" id="IPR047263">
    <property type="entry name" value="HNL-like_cupin"/>
</dbReference>
<keyword evidence="3" id="KW-0560">Oxidoreductase</keyword>
<dbReference type="Pfam" id="PF07883">
    <property type="entry name" value="Cupin_2"/>
    <property type="match status" value="1"/>
</dbReference>
<evidence type="ECO:0000313" key="3">
    <source>
        <dbReference type="EMBL" id="RKD88312.1"/>
    </source>
</evidence>
<reference evidence="3 4" key="1">
    <citation type="submission" date="2018-09" db="EMBL/GenBank/DDBJ databases">
        <title>Genomic Encyclopedia of Archaeal and Bacterial Type Strains, Phase II (KMG-II): from individual species to whole genera.</title>
        <authorList>
            <person name="Goeker M."/>
        </authorList>
    </citation>
    <scope>NUCLEOTIDE SEQUENCE [LARGE SCALE GENOMIC DNA]</scope>
    <source>
        <strain evidence="3 4">DSM 27148</strain>
    </source>
</reference>
<protein>
    <submittedName>
        <fullName evidence="3">Quercetin dioxygenase-like cupin family protein</fullName>
    </submittedName>
</protein>
<keyword evidence="3" id="KW-0223">Dioxygenase</keyword>
<evidence type="ECO:0000259" key="2">
    <source>
        <dbReference type="Pfam" id="PF07883"/>
    </source>
</evidence>
<evidence type="ECO:0000256" key="1">
    <source>
        <dbReference type="SAM" id="SignalP"/>
    </source>
</evidence>
<keyword evidence="1" id="KW-0732">Signal</keyword>
<dbReference type="InterPro" id="IPR014710">
    <property type="entry name" value="RmlC-like_jellyroll"/>
</dbReference>
<dbReference type="PANTHER" id="PTHR43698:SF1">
    <property type="entry name" value="BLL4564 PROTEIN"/>
    <property type="match status" value="1"/>
</dbReference>
<sequence>MRKLLNNLLVACAVVGFFSLVGCSSQNDPDKQLSQVFQQGQLAPAQFFTGNAYVIGMVSSDSVFTTAAGEVYFEAGARSNWHLHPSGQILIVTSGVGYHQLIGEPIELIHKGDVVKCPPNVLHWHGASKDSAMSHIYIVPNIEKGIVEWKQPVTEEEYLTVND</sequence>